<protein>
    <submittedName>
        <fullName evidence="2">Lysozyme-like</fullName>
    </submittedName>
</protein>
<dbReference type="OrthoDB" id="9813368at2"/>
<dbReference type="Gene3D" id="1.10.530.10">
    <property type="match status" value="1"/>
</dbReference>
<name>A0A1I2PZX2_9BACI</name>
<dbReference type="InterPro" id="IPR023346">
    <property type="entry name" value="Lysozyme-like_dom_sf"/>
</dbReference>
<accession>A0A1I2PZX2</accession>
<feature type="domain" description="CwlT-like lysozyme" evidence="1">
    <location>
        <begin position="72"/>
        <end position="222"/>
    </location>
</feature>
<evidence type="ECO:0000313" key="3">
    <source>
        <dbReference type="Proteomes" id="UP000198897"/>
    </source>
</evidence>
<dbReference type="Pfam" id="PF13702">
    <property type="entry name" value="Lysozyme_like"/>
    <property type="match status" value="1"/>
</dbReference>
<dbReference type="EMBL" id="FOOG01000028">
    <property type="protein sequence ID" value="SFG21578.1"/>
    <property type="molecule type" value="Genomic_DNA"/>
</dbReference>
<dbReference type="InterPro" id="IPR047194">
    <property type="entry name" value="CwlT-like_lysozyme"/>
</dbReference>
<reference evidence="3" key="1">
    <citation type="submission" date="2016-10" db="EMBL/GenBank/DDBJ databases">
        <authorList>
            <person name="Varghese N."/>
            <person name="Submissions S."/>
        </authorList>
    </citation>
    <scope>NUCLEOTIDE SEQUENCE [LARGE SCALE GENOMIC DNA]</scope>
    <source>
        <strain evidence="3">FP5</strain>
    </source>
</reference>
<dbReference type="RefSeq" id="WP_089752812.1">
    <property type="nucleotide sequence ID" value="NZ_FOOG01000028.1"/>
</dbReference>
<sequence>MKRQTFFILLACASFMLIVSLLLVTTRSTDQKPTKDTTEMSEGNSEDVEEDIIKISYDGEQFPIAETPDVSESVQQYEEQIEKHAASYDVEDYSNLIMALMMQESQGKGEDPMQASESLCGETGCIDEPSQSIKQGVYYFSEVLKQANDDVKLALQSYNFGNGFIDYVKENGGAYTKKLAIRYSQKMFTNLKDSGHYTCRTPEEADLNACYGDFNYVGEILKYFE</sequence>
<dbReference type="SUPFAM" id="SSF53955">
    <property type="entry name" value="Lysozyme-like"/>
    <property type="match status" value="1"/>
</dbReference>
<organism evidence="2 3">
    <name type="scientific">Halobacillus alkaliphilus</name>
    <dbReference type="NCBI Taxonomy" id="396056"/>
    <lineage>
        <taxon>Bacteria</taxon>
        <taxon>Bacillati</taxon>
        <taxon>Bacillota</taxon>
        <taxon>Bacilli</taxon>
        <taxon>Bacillales</taxon>
        <taxon>Bacillaceae</taxon>
        <taxon>Halobacillus</taxon>
    </lineage>
</organism>
<keyword evidence="3" id="KW-1185">Reference proteome</keyword>
<proteinExistence type="predicted"/>
<evidence type="ECO:0000313" key="2">
    <source>
        <dbReference type="EMBL" id="SFG21578.1"/>
    </source>
</evidence>
<dbReference type="CDD" id="cd16891">
    <property type="entry name" value="CwlT-like"/>
    <property type="match status" value="1"/>
</dbReference>
<evidence type="ECO:0000259" key="1">
    <source>
        <dbReference type="Pfam" id="PF13702"/>
    </source>
</evidence>
<dbReference type="AlphaFoldDB" id="A0A1I2PZX2"/>
<gene>
    <name evidence="2" type="ORF">SAMN05216353_12830</name>
</gene>
<dbReference type="Proteomes" id="UP000198897">
    <property type="component" value="Unassembled WGS sequence"/>
</dbReference>